<reference evidence="3" key="1">
    <citation type="submission" date="2017-09" db="EMBL/GenBank/DDBJ databases">
        <title>Depth-based differentiation of microbial function through sediment-hosted aquifers and enrichment of novel symbionts in the deep terrestrial subsurface.</title>
        <authorList>
            <person name="Probst A.J."/>
            <person name="Ladd B."/>
            <person name="Jarett J.K."/>
            <person name="Geller-Mcgrath D.E."/>
            <person name="Sieber C.M.K."/>
            <person name="Emerson J.B."/>
            <person name="Anantharaman K."/>
            <person name="Thomas B.C."/>
            <person name="Malmstrom R."/>
            <person name="Stieglmeier M."/>
            <person name="Klingl A."/>
            <person name="Woyke T."/>
            <person name="Ryan C.M."/>
            <person name="Banfield J.F."/>
        </authorList>
    </citation>
    <scope>NUCLEOTIDE SEQUENCE [LARGE SCALE GENOMIC DNA]</scope>
</reference>
<keyword evidence="1" id="KW-0812">Transmembrane</keyword>
<keyword evidence="1" id="KW-1133">Transmembrane helix</keyword>
<dbReference type="EMBL" id="PEZX01000016">
    <property type="protein sequence ID" value="PIS07106.1"/>
    <property type="molecule type" value="Genomic_DNA"/>
</dbReference>
<sequence>MIGRITIFILCLGAGLAILRYTLQWVNTIGKNAWAEEHMGGGGTYTLWKLIAILLIIFGFMVMIGSVDLHPKGPEIGTESGNVPTQSE</sequence>
<feature type="transmembrane region" description="Helical" evidence="1">
    <location>
        <begin position="7"/>
        <end position="26"/>
    </location>
</feature>
<dbReference type="Proteomes" id="UP000231162">
    <property type="component" value="Unassembled WGS sequence"/>
</dbReference>
<dbReference type="AlphaFoldDB" id="A0A2M6R9C7"/>
<accession>A0A2M6R9C7</accession>
<comment type="caution">
    <text evidence="2">The sequence shown here is derived from an EMBL/GenBank/DDBJ whole genome shotgun (WGS) entry which is preliminary data.</text>
</comment>
<feature type="transmembrane region" description="Helical" evidence="1">
    <location>
        <begin position="46"/>
        <end position="67"/>
    </location>
</feature>
<evidence type="ECO:0000313" key="2">
    <source>
        <dbReference type="EMBL" id="PIS07106.1"/>
    </source>
</evidence>
<evidence type="ECO:0000313" key="3">
    <source>
        <dbReference type="Proteomes" id="UP000231162"/>
    </source>
</evidence>
<gene>
    <name evidence="2" type="ORF">COT79_01050</name>
</gene>
<organism evidence="2 3">
    <name type="scientific">Candidatus Berkelbacteria bacterium CG10_big_fil_rev_8_21_14_0_10_43_14</name>
    <dbReference type="NCBI Taxonomy" id="1974515"/>
    <lineage>
        <taxon>Bacteria</taxon>
        <taxon>Candidatus Berkelbacteria</taxon>
    </lineage>
</organism>
<keyword evidence="1" id="KW-0472">Membrane</keyword>
<name>A0A2M6R9C7_9BACT</name>
<protein>
    <submittedName>
        <fullName evidence="2">Uncharacterized protein</fullName>
    </submittedName>
</protein>
<proteinExistence type="predicted"/>
<evidence type="ECO:0000256" key="1">
    <source>
        <dbReference type="SAM" id="Phobius"/>
    </source>
</evidence>